<gene>
    <name evidence="7" type="primary">ESPL1_0</name>
    <name evidence="6" type="synonym">ESPL1_1</name>
    <name evidence="7" type="ORF">g.19940</name>
    <name evidence="6" type="ORF">g.19942</name>
</gene>
<dbReference type="GO" id="GO:0006508">
    <property type="term" value="P:proteolysis"/>
    <property type="evidence" value="ECO:0007669"/>
    <property type="project" value="InterPro"/>
</dbReference>
<sequence length="653" mass="75257">MEEDIVQYLLKDNVAVNTGPNGKEFFLDQAENEFNSGNLLNSIYYQVRSLYQASQERYFLMEVAPHESEYKENTPSLAEKLYSEMSECEKEDFKSNQFMQFVYEGISKQKQSNTDDKTQKTTCNFLQNITNPLEGVQKIEQICQEMPKEWTILQLCKGPRTETTVSVYPQIHELDASIYLTVLRHARSAEYPTPICLRFTGPEQKELFRKYGNIANQFRQCINVDPKVYNTKESKKLYWDMLNELDQYIAQVLKELKNFFFPWSFLFTGQPYMNPSPEATALMTRQKQAFASVDDFCNEQRWAVQERVLLSLTAMNVDALSELEIHAICALLTSNEREQSNAAKLLLKLQNAPAAASAEGNAADDDNNALPKPSLHHYPIILIVDERLDHFFWEEINTKQEFCRVSSLPSLWRLHSIYGTHIHRGYLPVHITDGGCLLNPDNNLPKTETRMRSFFEYWLPHWRRKVGQKPTQDELLKDFFKRSCYVYAGHGSGLQYINGKHIARQEMNCVVFLFGCDSSRLHSNGLYSELVGSHLYYHAAKCPTLVGTVMPGLDANMDGVATEILSRWIAPKSDNVHAWQCIEENSWLKEGVIKPYKSGLPTYIDTPCYQQGSLCAILARIHQRSFETRHYNTVPYVCRGLPVWNCDVQPLPH</sequence>
<dbReference type="PANTHER" id="PTHR12792">
    <property type="entry name" value="EXTRA SPINDLE POLES 1-RELATED"/>
    <property type="match status" value="1"/>
</dbReference>
<evidence type="ECO:0000313" key="6">
    <source>
        <dbReference type="EMBL" id="JAD06424.1"/>
    </source>
</evidence>
<dbReference type="EC" id="3.4.22.49" evidence="2"/>
<evidence type="ECO:0000313" key="7">
    <source>
        <dbReference type="EMBL" id="JAD11412.1"/>
    </source>
</evidence>
<evidence type="ECO:0000256" key="4">
    <source>
        <dbReference type="ARBA" id="ARBA00022829"/>
    </source>
</evidence>
<name>A0A0A1XKD6_ZEUCU</name>
<reference evidence="7" key="2">
    <citation type="journal article" date="2015" name="Gigascience">
        <title>Reconstructing a comprehensive transcriptome assembly of a white-pupal translocated strain of the pest fruit fly Bactrocera cucurbitae.</title>
        <authorList>
            <person name="Sim S.B."/>
            <person name="Calla B."/>
            <person name="Hall B."/>
            <person name="DeRego T."/>
            <person name="Geib S.M."/>
        </authorList>
    </citation>
    <scope>NUCLEOTIDE SEQUENCE</scope>
</reference>
<dbReference type="GO" id="GO:0051307">
    <property type="term" value="P:meiotic chromosome separation"/>
    <property type="evidence" value="ECO:0007669"/>
    <property type="project" value="TreeGrafter"/>
</dbReference>
<dbReference type="GO" id="GO:0005737">
    <property type="term" value="C:cytoplasm"/>
    <property type="evidence" value="ECO:0007669"/>
    <property type="project" value="TreeGrafter"/>
</dbReference>
<dbReference type="InterPro" id="IPR030397">
    <property type="entry name" value="SEPARIN_core_dom"/>
</dbReference>
<dbReference type="MEROPS" id="C50.003"/>
<dbReference type="GO" id="GO:0004197">
    <property type="term" value="F:cysteine-type endopeptidase activity"/>
    <property type="evidence" value="ECO:0007669"/>
    <property type="project" value="InterPro"/>
</dbReference>
<organism evidence="7">
    <name type="scientific">Zeugodacus cucurbitae</name>
    <name type="common">Melon fruit fly</name>
    <name type="synonym">Bactrocera cucurbitae</name>
    <dbReference type="NCBI Taxonomy" id="28588"/>
    <lineage>
        <taxon>Eukaryota</taxon>
        <taxon>Metazoa</taxon>
        <taxon>Ecdysozoa</taxon>
        <taxon>Arthropoda</taxon>
        <taxon>Hexapoda</taxon>
        <taxon>Insecta</taxon>
        <taxon>Pterygota</taxon>
        <taxon>Neoptera</taxon>
        <taxon>Endopterygota</taxon>
        <taxon>Diptera</taxon>
        <taxon>Brachycera</taxon>
        <taxon>Muscomorpha</taxon>
        <taxon>Tephritoidea</taxon>
        <taxon>Tephritidae</taxon>
        <taxon>Zeugodacus</taxon>
        <taxon>Zeugodacus</taxon>
    </lineage>
</organism>
<dbReference type="GO" id="GO:0005634">
    <property type="term" value="C:nucleus"/>
    <property type="evidence" value="ECO:0007669"/>
    <property type="project" value="InterPro"/>
</dbReference>
<evidence type="ECO:0000256" key="1">
    <source>
        <dbReference type="ARBA" id="ARBA00000451"/>
    </source>
</evidence>
<accession>A0A0A1XKD6</accession>
<proteinExistence type="predicted"/>
<dbReference type="PANTHER" id="PTHR12792:SF0">
    <property type="entry name" value="SEPARIN"/>
    <property type="match status" value="1"/>
</dbReference>
<comment type="catalytic activity">
    <reaction evidence="1">
        <text>All bonds known to be hydrolyzed by this endopeptidase have arginine in P1 and an acidic residue in P4. P6 is often occupied by an acidic residue or by a hydroxy-amino-acid residue, the phosphorylation of which enhances cleavage.</text>
        <dbReference type="EC" id="3.4.22.49"/>
    </reaction>
</comment>
<dbReference type="InterPro" id="IPR005314">
    <property type="entry name" value="Peptidase_C50"/>
</dbReference>
<keyword evidence="4" id="KW-0159">Chromosome partition</keyword>
<dbReference type="AlphaFoldDB" id="A0A0A1XKD6"/>
<dbReference type="GO" id="GO:0072686">
    <property type="term" value="C:mitotic spindle"/>
    <property type="evidence" value="ECO:0007669"/>
    <property type="project" value="TreeGrafter"/>
</dbReference>
<evidence type="ECO:0000256" key="3">
    <source>
        <dbReference type="ARBA" id="ARBA00022801"/>
    </source>
</evidence>
<evidence type="ECO:0000259" key="5">
    <source>
        <dbReference type="PROSITE" id="PS51700"/>
    </source>
</evidence>
<dbReference type="EMBL" id="GBXI01002880">
    <property type="protein sequence ID" value="JAD11412.1"/>
    <property type="molecule type" value="Transcribed_RNA"/>
</dbReference>
<evidence type="ECO:0000256" key="2">
    <source>
        <dbReference type="ARBA" id="ARBA00012489"/>
    </source>
</evidence>
<protein>
    <recommendedName>
        <fullName evidence="2">separase</fullName>
        <ecNumber evidence="2">3.4.22.49</ecNumber>
    </recommendedName>
</protein>
<reference evidence="7" key="1">
    <citation type="submission" date="2014-11" db="EMBL/GenBank/DDBJ databases">
        <authorList>
            <person name="Geib S."/>
        </authorList>
    </citation>
    <scope>NUCLEOTIDE SEQUENCE</scope>
</reference>
<keyword evidence="3" id="KW-0378">Hydrolase</keyword>
<dbReference type="PROSITE" id="PS51700">
    <property type="entry name" value="SEPARIN"/>
    <property type="match status" value="1"/>
</dbReference>
<dbReference type="Pfam" id="PF03568">
    <property type="entry name" value="Separin_C"/>
    <property type="match status" value="1"/>
</dbReference>
<feature type="domain" description="Peptidase C50" evidence="5">
    <location>
        <begin position="431"/>
        <end position="527"/>
    </location>
</feature>
<dbReference type="EMBL" id="GBXI01007868">
    <property type="protein sequence ID" value="JAD06424.1"/>
    <property type="molecule type" value="Transcribed_RNA"/>
</dbReference>